<evidence type="ECO:0000259" key="3">
    <source>
        <dbReference type="PROSITE" id="PS51186"/>
    </source>
</evidence>
<dbReference type="SUPFAM" id="SSF55729">
    <property type="entry name" value="Acyl-CoA N-acyltransferases (Nat)"/>
    <property type="match status" value="1"/>
</dbReference>
<sequence>MRVTVRRATPVDAPALARLRWRRVEEHDEPAMDRDVFLEIFTSWTVDHLATHLPFLAEVDGRLAGMTWLMLADRAPSPWNLDRRTGDVQAVYVIPELRNLGVGKMLIDTVLAEARLRELESVTVHSSDRAVPFYLRAGFKEGQNRLEWRP</sequence>
<dbReference type="Pfam" id="PF00583">
    <property type="entry name" value="Acetyltransf_1"/>
    <property type="match status" value="1"/>
</dbReference>
<dbReference type="Proteomes" id="UP000649753">
    <property type="component" value="Unassembled WGS sequence"/>
</dbReference>
<evidence type="ECO:0000313" key="4">
    <source>
        <dbReference type="EMBL" id="MBE1484957.1"/>
    </source>
</evidence>
<keyword evidence="2" id="KW-0012">Acyltransferase</keyword>
<feature type="domain" description="N-acetyltransferase" evidence="3">
    <location>
        <begin position="3"/>
        <end position="150"/>
    </location>
</feature>
<dbReference type="InterPro" id="IPR050832">
    <property type="entry name" value="Bact_Acetyltransf"/>
</dbReference>
<evidence type="ECO:0000256" key="2">
    <source>
        <dbReference type="ARBA" id="ARBA00023315"/>
    </source>
</evidence>
<protein>
    <submittedName>
        <fullName evidence="4">GNAT superfamily N-acetyltransferase</fullName>
    </submittedName>
</protein>
<reference evidence="4" key="1">
    <citation type="submission" date="2020-10" db="EMBL/GenBank/DDBJ databases">
        <title>Sequencing the genomes of 1000 actinobacteria strains.</title>
        <authorList>
            <person name="Klenk H.-P."/>
        </authorList>
    </citation>
    <scope>NUCLEOTIDE SEQUENCE</scope>
    <source>
        <strain evidence="4">DSM 46832</strain>
    </source>
</reference>
<evidence type="ECO:0000256" key="1">
    <source>
        <dbReference type="ARBA" id="ARBA00022679"/>
    </source>
</evidence>
<keyword evidence="1" id="KW-0808">Transferase</keyword>
<dbReference type="GO" id="GO:0016747">
    <property type="term" value="F:acyltransferase activity, transferring groups other than amino-acyl groups"/>
    <property type="evidence" value="ECO:0007669"/>
    <property type="project" value="InterPro"/>
</dbReference>
<dbReference type="InterPro" id="IPR000182">
    <property type="entry name" value="GNAT_dom"/>
</dbReference>
<accession>A0A927LYR3</accession>
<dbReference type="PANTHER" id="PTHR43877">
    <property type="entry name" value="AMINOALKYLPHOSPHONATE N-ACETYLTRANSFERASE-RELATED-RELATED"/>
    <property type="match status" value="1"/>
</dbReference>
<gene>
    <name evidence="4" type="ORF">H4W31_000595</name>
</gene>
<dbReference type="CDD" id="cd04301">
    <property type="entry name" value="NAT_SF"/>
    <property type="match status" value="1"/>
</dbReference>
<comment type="caution">
    <text evidence="4">The sequence shown here is derived from an EMBL/GenBank/DDBJ whole genome shotgun (WGS) entry which is preliminary data.</text>
</comment>
<organism evidence="4 5">
    <name type="scientific">Plantactinospora soyae</name>
    <dbReference type="NCBI Taxonomy" id="1544732"/>
    <lineage>
        <taxon>Bacteria</taxon>
        <taxon>Bacillati</taxon>
        <taxon>Actinomycetota</taxon>
        <taxon>Actinomycetes</taxon>
        <taxon>Micromonosporales</taxon>
        <taxon>Micromonosporaceae</taxon>
        <taxon>Plantactinospora</taxon>
    </lineage>
</organism>
<evidence type="ECO:0000313" key="5">
    <source>
        <dbReference type="Proteomes" id="UP000649753"/>
    </source>
</evidence>
<keyword evidence="5" id="KW-1185">Reference proteome</keyword>
<dbReference type="Gene3D" id="3.40.630.30">
    <property type="match status" value="1"/>
</dbReference>
<dbReference type="InterPro" id="IPR016181">
    <property type="entry name" value="Acyl_CoA_acyltransferase"/>
</dbReference>
<dbReference type="PROSITE" id="PS51186">
    <property type="entry name" value="GNAT"/>
    <property type="match status" value="1"/>
</dbReference>
<proteinExistence type="predicted"/>
<dbReference type="AlphaFoldDB" id="A0A927LYR3"/>
<dbReference type="RefSeq" id="WP_225945367.1">
    <property type="nucleotide sequence ID" value="NZ_JADBEB010000001.1"/>
</dbReference>
<name>A0A927LYR3_9ACTN</name>
<dbReference type="EMBL" id="JADBEB010000001">
    <property type="protein sequence ID" value="MBE1484957.1"/>
    <property type="molecule type" value="Genomic_DNA"/>
</dbReference>